<accession>A0ABV7ZZ32</accession>
<evidence type="ECO:0000256" key="1">
    <source>
        <dbReference type="ARBA" id="ARBA00023015"/>
    </source>
</evidence>
<keyword evidence="2" id="KW-0238">DNA-binding</keyword>
<keyword evidence="1" id="KW-0805">Transcription regulation</keyword>
<dbReference type="PANTHER" id="PTHR46797">
    <property type="entry name" value="HTH-TYPE TRANSCRIPTIONAL REGULATOR"/>
    <property type="match status" value="1"/>
</dbReference>
<dbReference type="PANTHER" id="PTHR46797:SF23">
    <property type="entry name" value="HTH-TYPE TRANSCRIPTIONAL REGULATOR SUTR"/>
    <property type="match status" value="1"/>
</dbReference>
<dbReference type="SUPFAM" id="SSF47413">
    <property type="entry name" value="lambda repressor-like DNA-binding domains"/>
    <property type="match status" value="1"/>
</dbReference>
<evidence type="ECO:0000256" key="3">
    <source>
        <dbReference type="ARBA" id="ARBA00023163"/>
    </source>
</evidence>
<dbReference type="InterPro" id="IPR050807">
    <property type="entry name" value="TransReg_Diox_bact_type"/>
</dbReference>
<dbReference type="InterPro" id="IPR001387">
    <property type="entry name" value="Cro/C1-type_HTH"/>
</dbReference>
<dbReference type="InterPro" id="IPR011051">
    <property type="entry name" value="RmlC_Cupin_sf"/>
</dbReference>
<dbReference type="Gene3D" id="2.60.120.10">
    <property type="entry name" value="Jelly Rolls"/>
    <property type="match status" value="1"/>
</dbReference>
<dbReference type="PROSITE" id="PS50943">
    <property type="entry name" value="HTH_CROC1"/>
    <property type="match status" value="1"/>
</dbReference>
<dbReference type="SUPFAM" id="SSF51182">
    <property type="entry name" value="RmlC-like cupins"/>
    <property type="match status" value="1"/>
</dbReference>
<dbReference type="Gene3D" id="1.10.260.40">
    <property type="entry name" value="lambda repressor-like DNA-binding domains"/>
    <property type="match status" value="1"/>
</dbReference>
<keyword evidence="3" id="KW-0804">Transcription</keyword>
<dbReference type="InterPro" id="IPR013096">
    <property type="entry name" value="Cupin_2"/>
</dbReference>
<dbReference type="EMBL" id="JBHRYR010000003">
    <property type="protein sequence ID" value="MFC3853416.1"/>
    <property type="molecule type" value="Genomic_DNA"/>
</dbReference>
<organism evidence="5 6">
    <name type="scientific">Saccharospirillum mangrovi</name>
    <dbReference type="NCBI Taxonomy" id="2161747"/>
    <lineage>
        <taxon>Bacteria</taxon>
        <taxon>Pseudomonadati</taxon>
        <taxon>Pseudomonadota</taxon>
        <taxon>Gammaproteobacteria</taxon>
        <taxon>Oceanospirillales</taxon>
        <taxon>Saccharospirillaceae</taxon>
        <taxon>Saccharospirillum</taxon>
    </lineage>
</organism>
<reference evidence="6" key="1">
    <citation type="journal article" date="2019" name="Int. J. Syst. Evol. Microbiol.">
        <title>The Global Catalogue of Microorganisms (GCM) 10K type strain sequencing project: providing services to taxonomists for standard genome sequencing and annotation.</title>
        <authorList>
            <consortium name="The Broad Institute Genomics Platform"/>
            <consortium name="The Broad Institute Genome Sequencing Center for Infectious Disease"/>
            <person name="Wu L."/>
            <person name="Ma J."/>
        </authorList>
    </citation>
    <scope>NUCLEOTIDE SEQUENCE [LARGE SCALE GENOMIC DNA]</scope>
    <source>
        <strain evidence="6">IBRC 10765</strain>
    </source>
</reference>
<dbReference type="Proteomes" id="UP001595617">
    <property type="component" value="Unassembled WGS sequence"/>
</dbReference>
<evidence type="ECO:0000313" key="5">
    <source>
        <dbReference type="EMBL" id="MFC3853416.1"/>
    </source>
</evidence>
<dbReference type="Pfam" id="PF01381">
    <property type="entry name" value="HTH_3"/>
    <property type="match status" value="1"/>
</dbReference>
<dbReference type="SMART" id="SM00530">
    <property type="entry name" value="HTH_XRE"/>
    <property type="match status" value="1"/>
</dbReference>
<sequence length="185" mass="20353">MESVNQKLGNHLRQRRMEKQLSLDQAAAQTGVSKAMLGQIERGESSPTIATLWKIATGLHLSFSTLTQNLLPEPVSALRGSIEAERIPTANTDIQVTTLFPFDPTLGFEVMSLLLQPGSQSMSEPHDAKVTEHCIVVSGTLDFLLNNEWITLQAGEAIRFAADQPHGYRNSGNVPTFFHDIIHYG</sequence>
<evidence type="ECO:0000259" key="4">
    <source>
        <dbReference type="PROSITE" id="PS50943"/>
    </source>
</evidence>
<name>A0ABV7ZZ32_9GAMM</name>
<dbReference type="Pfam" id="PF07883">
    <property type="entry name" value="Cupin_2"/>
    <property type="match status" value="1"/>
</dbReference>
<dbReference type="InterPro" id="IPR010982">
    <property type="entry name" value="Lambda_DNA-bd_dom_sf"/>
</dbReference>
<proteinExistence type="predicted"/>
<protein>
    <submittedName>
        <fullName evidence="5">Helix-turn-helix domain-containing protein</fullName>
    </submittedName>
</protein>
<feature type="domain" description="HTH cro/C1-type" evidence="4">
    <location>
        <begin position="12"/>
        <end position="66"/>
    </location>
</feature>
<dbReference type="CDD" id="cd02209">
    <property type="entry name" value="cupin_XRE_C"/>
    <property type="match status" value="1"/>
</dbReference>
<gene>
    <name evidence="5" type="ORF">ACFOOG_11280</name>
</gene>
<dbReference type="InterPro" id="IPR014710">
    <property type="entry name" value="RmlC-like_jellyroll"/>
</dbReference>
<comment type="caution">
    <text evidence="5">The sequence shown here is derived from an EMBL/GenBank/DDBJ whole genome shotgun (WGS) entry which is preliminary data.</text>
</comment>
<dbReference type="RefSeq" id="WP_380696548.1">
    <property type="nucleotide sequence ID" value="NZ_JBHRYR010000003.1"/>
</dbReference>
<keyword evidence="6" id="KW-1185">Reference proteome</keyword>
<evidence type="ECO:0000256" key="2">
    <source>
        <dbReference type="ARBA" id="ARBA00023125"/>
    </source>
</evidence>
<evidence type="ECO:0000313" key="6">
    <source>
        <dbReference type="Proteomes" id="UP001595617"/>
    </source>
</evidence>
<dbReference type="CDD" id="cd00093">
    <property type="entry name" value="HTH_XRE"/>
    <property type="match status" value="1"/>
</dbReference>